<reference evidence="6 7" key="1">
    <citation type="submission" date="2016-10" db="EMBL/GenBank/DDBJ databases">
        <authorList>
            <person name="de Groot N.N."/>
        </authorList>
    </citation>
    <scope>NUCLEOTIDE SEQUENCE [LARGE SCALE GENOMIC DNA]</scope>
    <source>
        <strain evidence="6 7">DSM 45434</strain>
    </source>
</reference>
<dbReference type="eggNOG" id="COG0386">
    <property type="taxonomic scope" value="Bacteria"/>
</dbReference>
<comment type="similarity">
    <text evidence="1 5">Belongs to the glutathione peroxidase family.</text>
</comment>
<evidence type="ECO:0000313" key="7">
    <source>
        <dbReference type="Proteomes" id="UP000182237"/>
    </source>
</evidence>
<dbReference type="Pfam" id="PF00255">
    <property type="entry name" value="GSHPx"/>
    <property type="match status" value="1"/>
</dbReference>
<keyword evidence="7" id="KW-1185">Reference proteome</keyword>
<proteinExistence type="inferred from homology"/>
<protein>
    <recommendedName>
        <fullName evidence="5">Glutathione peroxidase</fullName>
    </recommendedName>
</protein>
<dbReference type="Proteomes" id="UP000182237">
    <property type="component" value="Chromosome I"/>
</dbReference>
<dbReference type="SUPFAM" id="SSF52833">
    <property type="entry name" value="Thioredoxin-like"/>
    <property type="match status" value="1"/>
</dbReference>
<dbReference type="STRING" id="1203190.GCA_000312345_02318"/>
<dbReference type="OrthoDB" id="9785502at2"/>
<dbReference type="CDD" id="cd00340">
    <property type="entry name" value="GSH_Peroxidase"/>
    <property type="match status" value="1"/>
</dbReference>
<dbReference type="InterPro" id="IPR000889">
    <property type="entry name" value="Glutathione_peroxidase"/>
</dbReference>
<dbReference type="PANTHER" id="PTHR11592:SF78">
    <property type="entry name" value="GLUTATHIONE PEROXIDASE"/>
    <property type="match status" value="1"/>
</dbReference>
<dbReference type="GO" id="GO:0034599">
    <property type="term" value="P:cellular response to oxidative stress"/>
    <property type="evidence" value="ECO:0007669"/>
    <property type="project" value="TreeGrafter"/>
</dbReference>
<evidence type="ECO:0000256" key="1">
    <source>
        <dbReference type="ARBA" id="ARBA00006926"/>
    </source>
</evidence>
<gene>
    <name evidence="6" type="ORF">SAMN04488539_0121</name>
</gene>
<dbReference type="Gene3D" id="3.40.30.10">
    <property type="entry name" value="Glutaredoxin"/>
    <property type="match status" value="1"/>
</dbReference>
<organism evidence="6 7">
    <name type="scientific">Corynebacterium timonense</name>
    <dbReference type="NCBI Taxonomy" id="441500"/>
    <lineage>
        <taxon>Bacteria</taxon>
        <taxon>Bacillati</taxon>
        <taxon>Actinomycetota</taxon>
        <taxon>Actinomycetes</taxon>
        <taxon>Mycobacteriales</taxon>
        <taxon>Corynebacteriaceae</taxon>
        <taxon>Corynebacterium</taxon>
    </lineage>
</organism>
<dbReference type="RefSeq" id="WP_019195082.1">
    <property type="nucleotide sequence ID" value="NZ_LT629765.1"/>
</dbReference>
<evidence type="ECO:0000256" key="5">
    <source>
        <dbReference type="RuleBase" id="RU000499"/>
    </source>
</evidence>
<sequence length="165" mass="17521">MTENLRDIELTLNDGTPTTLNTLAGSDAVLLVNTASKCGLTVQYEGLQALADEYAGKGLTVVGAPCNQSNGQEPGTDEEIRDFACTRYNVSFPLLSKLEVNGPGAHPLYKELTTVPDSDGEAGDVAWNFEKFLITPDGAVAARIRPKTEPQDPAVTEAIETVLAP</sequence>
<dbReference type="PROSITE" id="PS51355">
    <property type="entry name" value="GLUTATHIONE_PEROXID_3"/>
    <property type="match status" value="1"/>
</dbReference>
<accession>A0A1H1L9X3</accession>
<keyword evidence="2 5" id="KW-0575">Peroxidase</keyword>
<dbReference type="GO" id="GO:0004601">
    <property type="term" value="F:peroxidase activity"/>
    <property type="evidence" value="ECO:0007669"/>
    <property type="project" value="UniProtKB-KW"/>
</dbReference>
<feature type="active site" evidence="4">
    <location>
        <position position="38"/>
    </location>
</feature>
<name>A0A1H1L9X3_9CORY</name>
<evidence type="ECO:0000313" key="6">
    <source>
        <dbReference type="EMBL" id="SDR71217.1"/>
    </source>
</evidence>
<dbReference type="PIRSF" id="PIRSF000303">
    <property type="entry name" value="Glutathion_perox"/>
    <property type="match status" value="1"/>
</dbReference>
<evidence type="ECO:0000256" key="3">
    <source>
        <dbReference type="ARBA" id="ARBA00023002"/>
    </source>
</evidence>
<evidence type="ECO:0000256" key="4">
    <source>
        <dbReference type="PIRSR" id="PIRSR000303-1"/>
    </source>
</evidence>
<dbReference type="EMBL" id="LT629765">
    <property type="protein sequence ID" value="SDR71217.1"/>
    <property type="molecule type" value="Genomic_DNA"/>
</dbReference>
<dbReference type="InterPro" id="IPR036249">
    <property type="entry name" value="Thioredoxin-like_sf"/>
</dbReference>
<dbReference type="PRINTS" id="PR01011">
    <property type="entry name" value="GLUTPROXDASE"/>
</dbReference>
<keyword evidence="3 5" id="KW-0560">Oxidoreductase</keyword>
<evidence type="ECO:0000256" key="2">
    <source>
        <dbReference type="ARBA" id="ARBA00022559"/>
    </source>
</evidence>
<dbReference type="AlphaFoldDB" id="A0A1H1L9X3"/>
<dbReference type="PANTHER" id="PTHR11592">
    <property type="entry name" value="GLUTATHIONE PEROXIDASE"/>
    <property type="match status" value="1"/>
</dbReference>